<dbReference type="Gene3D" id="2.60.40.10">
    <property type="entry name" value="Immunoglobulins"/>
    <property type="match status" value="1"/>
</dbReference>
<dbReference type="InterPro" id="IPR039564">
    <property type="entry name" value="Peptidase_C39-like"/>
</dbReference>
<feature type="domain" description="Peptidase C39-like" evidence="3">
    <location>
        <begin position="625"/>
        <end position="730"/>
    </location>
</feature>
<keyword evidence="1" id="KW-0812">Transmembrane</keyword>
<proteinExistence type="predicted"/>
<sequence>MNQIIKTKDARFWIIVLIVTVFLFMTPMQKTHAGELLLNGVVAGEGTHFEVVDSDYLNIVLESSESISIRLESVPKIITLVLRATVPTATSTTITIGGLSTETTYYKYEDSYRNLTEFTADETGRYSYVQNIVTPHVVFIQPIKSTKFIRDDATGGDCASFGFWDNLAKVCTLTQNISETIEIDSNNIILNGNNFTVFGSHTGSGVYLNGRSGVVIKNLRIENFSYGISVYNSSSNRIENNNFINNDNQAIVFSNSGTNTTTGNTVSLLIFSFSRHQGFVLYNSHGNIFQNNAIALNTRTIASGHQGILLFSSNNNNFISNSVSDAYQGILLFDSNGNDFALSAVANTFQGMLLFNSSNNIVHDSIIRDSQNAGIKLLSPSSGNQVYHNNFIENQTQATVSDASTNILSLPKPIGGNYWSNYDEPNEGCDDINADKFCDLPYVFSGKQDDLPWVMQDGWKIPVNQSPTISSFGQLKSDGITAIFEGGITGEPTVTFKATLTDPDNDQVKLQVEFKGATQPFDGTTLLGSDFVASGSSTTTVKNLIPEGTYHWRARAVDHKGNAGAWQEFGTVGNMDFEVKLVPLYTQVRSNYPSDEATDGWAVLDYADGGIGTYPCAKNTNATIARCGCALASAVMVARYYDVTQAQGGDVNPKEMNHWLQSEPSGYKNGDINWDAVSRYTGYKIKYEKTNNTINNYALLDQKLTNNQPVIAKQNSGRGGILRTHFMVIDNKLATNYGVKDPAWYNTKTLNDTTNSADKVRGYENGFDGLRIYKKGDGIAQSSMNLTLGSPAELFLTDPQGRKLGKDKNGTNYEEIPNGAYFQDGFDDPLGDTPVALDKNKLIQILDPIEGQYRVEVIGTGAGSYGLWSSSCDAAGNAQGQEFHSETAPGYTATYNINFDSTNATNTVTRLSDEIPPEVKISFNPILQELGIQGTDNTTVNPAVSSAQQGKEAIYQINDEAGNTIKLAFSKIKQEGKEIKAELKFVQYNNVPISKFPKTELKYEWSIDKKTGEIKELEQKLEVKNTFKIKVKYGREKNETEVKIEKNGEKETKQTLSGLVIIKLTTASGVLGFEF</sequence>
<dbReference type="InterPro" id="IPR011050">
    <property type="entry name" value="Pectin_lyase_fold/virulence"/>
</dbReference>
<dbReference type="Gene3D" id="3.90.70.10">
    <property type="entry name" value="Cysteine proteinases"/>
    <property type="match status" value="1"/>
</dbReference>
<evidence type="ECO:0000259" key="3">
    <source>
        <dbReference type="Pfam" id="PF13529"/>
    </source>
</evidence>
<evidence type="ECO:0000313" key="4">
    <source>
        <dbReference type="EMBL" id="OHA80513.1"/>
    </source>
</evidence>
<organism evidence="4 5">
    <name type="scientific">Candidatus Yonathbacteria bacterium RIFCSPHIGHO2_02_FULL_44_14</name>
    <dbReference type="NCBI Taxonomy" id="1802724"/>
    <lineage>
        <taxon>Bacteria</taxon>
        <taxon>Candidatus Yonathiibacteriota</taxon>
    </lineage>
</organism>
<dbReference type="InterPro" id="IPR006626">
    <property type="entry name" value="PbH1"/>
</dbReference>
<feature type="domain" description="Periplasmic copper-binding protein NosD beta helix" evidence="2">
    <location>
        <begin position="303"/>
        <end position="423"/>
    </location>
</feature>
<dbReference type="InterPro" id="IPR007742">
    <property type="entry name" value="NosD_dom"/>
</dbReference>
<evidence type="ECO:0000256" key="1">
    <source>
        <dbReference type="SAM" id="Phobius"/>
    </source>
</evidence>
<dbReference type="InterPro" id="IPR013783">
    <property type="entry name" value="Ig-like_fold"/>
</dbReference>
<reference evidence="4 5" key="1">
    <citation type="journal article" date="2016" name="Nat. Commun.">
        <title>Thousands of microbial genomes shed light on interconnected biogeochemical processes in an aquifer system.</title>
        <authorList>
            <person name="Anantharaman K."/>
            <person name="Brown C.T."/>
            <person name="Hug L.A."/>
            <person name="Sharon I."/>
            <person name="Castelle C.J."/>
            <person name="Probst A.J."/>
            <person name="Thomas B.C."/>
            <person name="Singh A."/>
            <person name="Wilkins M.J."/>
            <person name="Karaoz U."/>
            <person name="Brodie E.L."/>
            <person name="Williams K.H."/>
            <person name="Hubbard S.S."/>
            <person name="Banfield J.F."/>
        </authorList>
    </citation>
    <scope>NUCLEOTIDE SEQUENCE [LARGE SCALE GENOMIC DNA]</scope>
</reference>
<protein>
    <recommendedName>
        <fullName evidence="6">Periplasmic copper-binding protein NosD beta helix domain-containing protein</fullName>
    </recommendedName>
</protein>
<keyword evidence="1" id="KW-1133">Transmembrane helix</keyword>
<dbReference type="Pfam" id="PF05048">
    <property type="entry name" value="NosD"/>
    <property type="match status" value="2"/>
</dbReference>
<dbReference type="SUPFAM" id="SSF51126">
    <property type="entry name" value="Pectin lyase-like"/>
    <property type="match status" value="1"/>
</dbReference>
<dbReference type="AlphaFoldDB" id="A0A1G2S5Y7"/>
<dbReference type="Gene3D" id="2.160.20.10">
    <property type="entry name" value="Single-stranded right-handed beta-helix, Pectin lyase-like"/>
    <property type="match status" value="1"/>
</dbReference>
<evidence type="ECO:0000259" key="2">
    <source>
        <dbReference type="Pfam" id="PF05048"/>
    </source>
</evidence>
<evidence type="ECO:0000313" key="5">
    <source>
        <dbReference type="Proteomes" id="UP000179118"/>
    </source>
</evidence>
<dbReference type="Proteomes" id="UP000179118">
    <property type="component" value="Unassembled WGS sequence"/>
</dbReference>
<dbReference type="NCBIfam" id="TIGR03804">
    <property type="entry name" value="para_beta_helix"/>
    <property type="match status" value="2"/>
</dbReference>
<dbReference type="InterPro" id="IPR022441">
    <property type="entry name" value="Para_beta_helix_rpt-2"/>
</dbReference>
<feature type="domain" description="Periplasmic copper-binding protein NosD beta helix" evidence="2">
    <location>
        <begin position="179"/>
        <end position="299"/>
    </location>
</feature>
<dbReference type="SMART" id="SM00710">
    <property type="entry name" value="PbH1"/>
    <property type="match status" value="7"/>
</dbReference>
<dbReference type="Pfam" id="PF13529">
    <property type="entry name" value="Peptidase_C39_2"/>
    <property type="match status" value="1"/>
</dbReference>
<dbReference type="EMBL" id="MHUT01000018">
    <property type="protein sequence ID" value="OHA80513.1"/>
    <property type="molecule type" value="Genomic_DNA"/>
</dbReference>
<gene>
    <name evidence="4" type="ORF">A3D51_00290</name>
</gene>
<name>A0A1G2S5Y7_9BACT</name>
<accession>A0A1G2S5Y7</accession>
<comment type="caution">
    <text evidence="4">The sequence shown here is derived from an EMBL/GenBank/DDBJ whole genome shotgun (WGS) entry which is preliminary data.</text>
</comment>
<evidence type="ECO:0008006" key="6">
    <source>
        <dbReference type="Google" id="ProtNLM"/>
    </source>
</evidence>
<feature type="transmembrane region" description="Helical" evidence="1">
    <location>
        <begin position="12"/>
        <end position="28"/>
    </location>
</feature>
<dbReference type="InterPro" id="IPR012334">
    <property type="entry name" value="Pectin_lyas_fold"/>
</dbReference>
<keyword evidence="1" id="KW-0472">Membrane</keyword>